<dbReference type="OrthoDB" id="5568545at2"/>
<feature type="chain" id="PRO_5019110702" description="Copper resistance protein C" evidence="6">
    <location>
        <begin position="23"/>
        <end position="118"/>
    </location>
</feature>
<name>A0A432WPT8_9GAMM</name>
<dbReference type="InterPro" id="IPR007348">
    <property type="entry name" value="CopC_dom"/>
</dbReference>
<keyword evidence="5" id="KW-0574">Periplasm</keyword>
<evidence type="ECO:0000256" key="3">
    <source>
        <dbReference type="ARBA" id="ARBA00022729"/>
    </source>
</evidence>
<dbReference type="GO" id="GO:0006825">
    <property type="term" value="P:copper ion transport"/>
    <property type="evidence" value="ECO:0007669"/>
    <property type="project" value="InterPro"/>
</dbReference>
<dbReference type="Gene3D" id="2.60.40.1220">
    <property type="match status" value="1"/>
</dbReference>
<feature type="signal peptide" evidence="6">
    <location>
        <begin position="1"/>
        <end position="22"/>
    </location>
</feature>
<dbReference type="PANTHER" id="PTHR34820:SF4">
    <property type="entry name" value="INNER MEMBRANE PROTEIN YEBZ"/>
    <property type="match status" value="1"/>
</dbReference>
<protein>
    <recommendedName>
        <fullName evidence="5">Copper resistance protein C</fullName>
    </recommendedName>
</protein>
<dbReference type="InterPro" id="IPR032694">
    <property type="entry name" value="CopC/D"/>
</dbReference>
<dbReference type="SUPFAM" id="SSF81296">
    <property type="entry name" value="E set domains"/>
    <property type="match status" value="1"/>
</dbReference>
<dbReference type="AlphaFoldDB" id="A0A432WPT8"/>
<evidence type="ECO:0000313" key="9">
    <source>
        <dbReference type="Proteomes" id="UP000288405"/>
    </source>
</evidence>
<keyword evidence="4 5" id="KW-0186">Copper</keyword>
<dbReference type="InterPro" id="IPR014756">
    <property type="entry name" value="Ig_E-set"/>
</dbReference>
<accession>A0A432WPT8</accession>
<dbReference type="EMBL" id="PIPM01000002">
    <property type="protein sequence ID" value="RUO35758.1"/>
    <property type="molecule type" value="Genomic_DNA"/>
</dbReference>
<dbReference type="GO" id="GO:0042597">
    <property type="term" value="C:periplasmic space"/>
    <property type="evidence" value="ECO:0007669"/>
    <property type="project" value="UniProtKB-SubCell"/>
</dbReference>
<comment type="subcellular location">
    <subcellularLocation>
        <location evidence="1">Cell envelope</location>
    </subcellularLocation>
    <subcellularLocation>
        <location evidence="5">Periplasm</location>
    </subcellularLocation>
</comment>
<evidence type="ECO:0000313" key="8">
    <source>
        <dbReference type="EMBL" id="RUO35758.1"/>
    </source>
</evidence>
<dbReference type="GO" id="GO:0005507">
    <property type="term" value="F:copper ion binding"/>
    <property type="evidence" value="ECO:0007669"/>
    <property type="project" value="UniProtKB-UniRule"/>
</dbReference>
<keyword evidence="2 5" id="KW-0479">Metal-binding</keyword>
<dbReference type="Proteomes" id="UP000288405">
    <property type="component" value="Unassembled WGS sequence"/>
</dbReference>
<dbReference type="GO" id="GO:0005886">
    <property type="term" value="C:plasma membrane"/>
    <property type="evidence" value="ECO:0007669"/>
    <property type="project" value="TreeGrafter"/>
</dbReference>
<evidence type="ECO:0000256" key="5">
    <source>
        <dbReference type="RuleBase" id="RU369037"/>
    </source>
</evidence>
<dbReference type="PANTHER" id="PTHR34820">
    <property type="entry name" value="INNER MEMBRANE PROTEIN YEBZ"/>
    <property type="match status" value="1"/>
</dbReference>
<comment type="caution">
    <text evidence="8">The sequence shown here is derived from an EMBL/GenBank/DDBJ whole genome shotgun (WGS) entry which is preliminary data.</text>
</comment>
<comment type="similarity">
    <text evidence="5">Belongs to the CopC family.</text>
</comment>
<comment type="function">
    <text evidence="5">Involved in copper resistance.</text>
</comment>
<evidence type="ECO:0000259" key="7">
    <source>
        <dbReference type="Pfam" id="PF04234"/>
    </source>
</evidence>
<feature type="domain" description="CopC" evidence="7">
    <location>
        <begin position="23"/>
        <end position="115"/>
    </location>
</feature>
<evidence type="ECO:0000256" key="2">
    <source>
        <dbReference type="ARBA" id="ARBA00022723"/>
    </source>
</evidence>
<organism evidence="8 9">
    <name type="scientific">Aliidiomarina sanyensis</name>
    <dbReference type="NCBI Taxonomy" id="1249555"/>
    <lineage>
        <taxon>Bacteria</taxon>
        <taxon>Pseudomonadati</taxon>
        <taxon>Pseudomonadota</taxon>
        <taxon>Gammaproteobacteria</taxon>
        <taxon>Alteromonadales</taxon>
        <taxon>Idiomarinaceae</taxon>
        <taxon>Aliidiomarina</taxon>
    </lineage>
</organism>
<proteinExistence type="inferred from homology"/>
<evidence type="ECO:0000256" key="6">
    <source>
        <dbReference type="SAM" id="SignalP"/>
    </source>
</evidence>
<dbReference type="GO" id="GO:0046688">
    <property type="term" value="P:response to copper ion"/>
    <property type="evidence" value="ECO:0007669"/>
    <property type="project" value="UniProtKB-UniRule"/>
</dbReference>
<dbReference type="Pfam" id="PF04234">
    <property type="entry name" value="CopC"/>
    <property type="match status" value="1"/>
</dbReference>
<reference evidence="8 9" key="1">
    <citation type="journal article" date="2011" name="Front. Microbiol.">
        <title>Genomic signatures of strain selection and enhancement in Bacillus atrophaeus var. globigii, a historical biowarfare simulant.</title>
        <authorList>
            <person name="Gibbons H.S."/>
            <person name="Broomall S.M."/>
            <person name="McNew L.A."/>
            <person name="Daligault H."/>
            <person name="Chapman C."/>
            <person name="Bruce D."/>
            <person name="Karavis M."/>
            <person name="Krepps M."/>
            <person name="McGregor P.A."/>
            <person name="Hong C."/>
            <person name="Park K.H."/>
            <person name="Akmal A."/>
            <person name="Feldman A."/>
            <person name="Lin J.S."/>
            <person name="Chang W.E."/>
            <person name="Higgs B.W."/>
            <person name="Demirev P."/>
            <person name="Lindquist J."/>
            <person name="Liem A."/>
            <person name="Fochler E."/>
            <person name="Read T.D."/>
            <person name="Tapia R."/>
            <person name="Johnson S."/>
            <person name="Bishop-Lilly K.A."/>
            <person name="Detter C."/>
            <person name="Han C."/>
            <person name="Sozhamannan S."/>
            <person name="Rosenzweig C.N."/>
            <person name="Skowronski E.W."/>
        </authorList>
    </citation>
    <scope>NUCLEOTIDE SEQUENCE [LARGE SCALE GENOMIC DNA]</scope>
    <source>
        <strain evidence="8 9">GYP-17</strain>
    </source>
</reference>
<gene>
    <name evidence="8" type="ORF">CWE11_03095</name>
</gene>
<dbReference type="RefSeq" id="WP_126776136.1">
    <property type="nucleotide sequence ID" value="NZ_PIPM01000002.1"/>
</dbReference>
<evidence type="ECO:0000256" key="1">
    <source>
        <dbReference type="ARBA" id="ARBA00004196"/>
    </source>
</evidence>
<evidence type="ECO:0000256" key="4">
    <source>
        <dbReference type="ARBA" id="ARBA00023008"/>
    </source>
</evidence>
<dbReference type="GO" id="GO:0030313">
    <property type="term" value="C:cell envelope"/>
    <property type="evidence" value="ECO:0007669"/>
    <property type="project" value="UniProtKB-SubCell"/>
</dbReference>
<dbReference type="InterPro" id="IPR014755">
    <property type="entry name" value="Cu-Rt/internalin_Ig-like"/>
</dbReference>
<keyword evidence="3 5" id="KW-0732">Signal</keyword>
<keyword evidence="9" id="KW-1185">Reference proteome</keyword>
<sequence length="118" mass="12894">MKKMLVLIVVWAVLAVTSVAHAHSRLVSSSPEDGAHLASAPSMLHLQYNEPVRMLSIELEGDVEGAVDINFSRSRQQNDHVEVALPDLADDRYTVTWTLIGQDGHRVSGTVSFTVATE</sequence>